<evidence type="ECO:0000259" key="5">
    <source>
        <dbReference type="Pfam" id="PF00389"/>
    </source>
</evidence>
<dbReference type="InterPro" id="IPR036291">
    <property type="entry name" value="NAD(P)-bd_dom_sf"/>
</dbReference>
<reference evidence="8" key="2">
    <citation type="submission" date="2023-07" db="EMBL/GenBank/DDBJ databases">
        <title>Zobellia barbeyronii sp. nov., a new marine flavobacterium, isolated from green and red algae.</title>
        <authorList>
            <person name="Nedashkovskaya O.I."/>
            <person name="Otstavnykh N."/>
            <person name="Zhukova N."/>
            <person name="Guzev K."/>
            <person name="Chausova V."/>
            <person name="Tekutyeva L."/>
            <person name="Mikhailov V."/>
            <person name="Isaeva M."/>
        </authorList>
    </citation>
    <scope>NUCLEOTIDE SEQUENCE [LARGE SCALE GENOMIC DNA]</scope>
    <source>
        <strain evidence="8">KMM 6746</strain>
    </source>
</reference>
<keyword evidence="2 4" id="KW-0560">Oxidoreductase</keyword>
<evidence type="ECO:0000313" key="8">
    <source>
        <dbReference type="Proteomes" id="UP000740413"/>
    </source>
</evidence>
<dbReference type="EMBL" id="JACATN010000003">
    <property type="protein sequence ID" value="MBT2161599.1"/>
    <property type="molecule type" value="Genomic_DNA"/>
</dbReference>
<dbReference type="CDD" id="cd12183">
    <property type="entry name" value="LDH_like_2"/>
    <property type="match status" value="1"/>
</dbReference>
<dbReference type="InterPro" id="IPR029753">
    <property type="entry name" value="D-isomer_DH_CS"/>
</dbReference>
<feature type="domain" description="D-isomer specific 2-hydroxyacid dehydrogenase catalytic" evidence="5">
    <location>
        <begin position="4"/>
        <end position="328"/>
    </location>
</feature>
<evidence type="ECO:0000259" key="6">
    <source>
        <dbReference type="Pfam" id="PF02826"/>
    </source>
</evidence>
<dbReference type="Pfam" id="PF00389">
    <property type="entry name" value="2-Hacid_dh"/>
    <property type="match status" value="1"/>
</dbReference>
<accession>A0ABS5WDW8</accession>
<dbReference type="Proteomes" id="UP000740413">
    <property type="component" value="Unassembled WGS sequence"/>
</dbReference>
<proteinExistence type="inferred from homology"/>
<dbReference type="PANTHER" id="PTHR43026">
    <property type="entry name" value="2-HYDROXYACID DEHYDROGENASE HOMOLOG 1-RELATED"/>
    <property type="match status" value="1"/>
</dbReference>
<evidence type="ECO:0000256" key="4">
    <source>
        <dbReference type="RuleBase" id="RU003719"/>
    </source>
</evidence>
<dbReference type="SUPFAM" id="SSF51735">
    <property type="entry name" value="NAD(P)-binding Rossmann-fold domains"/>
    <property type="match status" value="1"/>
</dbReference>
<dbReference type="PANTHER" id="PTHR43026:SF1">
    <property type="entry name" value="2-HYDROXYACID DEHYDROGENASE HOMOLOG 1-RELATED"/>
    <property type="match status" value="1"/>
</dbReference>
<name>A0ABS5WDW8_9FLAO</name>
<organism evidence="7 8">
    <name type="scientific">Zobellia barbeyronii</name>
    <dbReference type="NCBI Taxonomy" id="2748009"/>
    <lineage>
        <taxon>Bacteria</taxon>
        <taxon>Pseudomonadati</taxon>
        <taxon>Bacteroidota</taxon>
        <taxon>Flavobacteriia</taxon>
        <taxon>Flavobacteriales</taxon>
        <taxon>Flavobacteriaceae</taxon>
        <taxon>Zobellia</taxon>
    </lineage>
</organism>
<dbReference type="SUPFAM" id="SSF52283">
    <property type="entry name" value="Formate/glycerate dehydrogenase catalytic domain-like"/>
    <property type="match status" value="1"/>
</dbReference>
<dbReference type="Gene3D" id="3.40.50.720">
    <property type="entry name" value="NAD(P)-binding Rossmann-like Domain"/>
    <property type="match status" value="2"/>
</dbReference>
<dbReference type="PROSITE" id="PS00065">
    <property type="entry name" value="D_2_HYDROXYACID_DH_1"/>
    <property type="match status" value="1"/>
</dbReference>
<dbReference type="RefSeq" id="WP_155597182.1">
    <property type="nucleotide sequence ID" value="NZ_JACATN010000003.1"/>
</dbReference>
<feature type="domain" description="D-isomer specific 2-hydroxyacid dehydrogenase NAD-binding" evidence="6">
    <location>
        <begin position="110"/>
        <end position="297"/>
    </location>
</feature>
<sequence length="329" mass="36868">MKIAIFNVHNWEKDYLQNASNGKHTLKMFDTYLTLDTVDLAKDCDAICIFTEDNASAPILDRLHELGVKYVALRSAGFNNIDVPHAKKLGIRMARVPEYSPYAIAEFTVGVMLALNRKLVRTHYRIMEMNFSLNGLVGFDMNGKTVGIIGTGKIGRVVAKILHGFGCKLLLYDIFEDKSLVEKYDATYTDLDSLCKQSDIITLHAPLNAETHHLIDEARIADMKKGVMLINAGRGGLVKTIDVINGLKSGQIGYFGMDVYEEEKGLYFEDHSEDILQDDSMARLMTLRNVLISSHQAFLTDTALNNISRITFDNLECMEKGDSCINEIK</sequence>
<dbReference type="PROSITE" id="PS00670">
    <property type="entry name" value="D_2_HYDROXYACID_DH_2"/>
    <property type="match status" value="1"/>
</dbReference>
<protein>
    <submittedName>
        <fullName evidence="7">2-hydroxyacid dehydrogenase</fullName>
    </submittedName>
</protein>
<dbReference type="InterPro" id="IPR006140">
    <property type="entry name" value="D-isomer_DH_NAD-bd"/>
</dbReference>
<reference evidence="7 8" key="1">
    <citation type="submission" date="2020-06" db="EMBL/GenBank/DDBJ databases">
        <authorList>
            <person name="Isaeva M.P."/>
            <person name="Chernysheva N.Y."/>
        </authorList>
    </citation>
    <scope>NUCLEOTIDE SEQUENCE [LARGE SCALE GENOMIC DNA]</scope>
    <source>
        <strain evidence="7 8">KMM 6746</strain>
    </source>
</reference>
<dbReference type="InterPro" id="IPR058205">
    <property type="entry name" value="D-LDH-like"/>
</dbReference>
<evidence type="ECO:0000256" key="2">
    <source>
        <dbReference type="ARBA" id="ARBA00023002"/>
    </source>
</evidence>
<keyword evidence="3" id="KW-0520">NAD</keyword>
<dbReference type="Pfam" id="PF02826">
    <property type="entry name" value="2-Hacid_dh_C"/>
    <property type="match status" value="1"/>
</dbReference>
<evidence type="ECO:0000256" key="3">
    <source>
        <dbReference type="ARBA" id="ARBA00023027"/>
    </source>
</evidence>
<comment type="similarity">
    <text evidence="1 4">Belongs to the D-isomer specific 2-hydroxyacid dehydrogenase family.</text>
</comment>
<dbReference type="InterPro" id="IPR006139">
    <property type="entry name" value="D-isomer_2_OHA_DH_cat_dom"/>
</dbReference>
<comment type="caution">
    <text evidence="7">The sequence shown here is derived from an EMBL/GenBank/DDBJ whole genome shotgun (WGS) entry which is preliminary data.</text>
</comment>
<gene>
    <name evidence="7" type="ORF">HW347_09995</name>
</gene>
<evidence type="ECO:0000256" key="1">
    <source>
        <dbReference type="ARBA" id="ARBA00005854"/>
    </source>
</evidence>
<dbReference type="InterPro" id="IPR029752">
    <property type="entry name" value="D-isomer_DH_CS1"/>
</dbReference>
<keyword evidence="8" id="KW-1185">Reference proteome</keyword>
<evidence type="ECO:0000313" key="7">
    <source>
        <dbReference type="EMBL" id="MBT2161599.1"/>
    </source>
</evidence>